<accession>A0ABQ9I2G0</accession>
<keyword evidence="2" id="KW-1185">Reference proteome</keyword>
<name>A0ABQ9I2G0_9NEOP</name>
<evidence type="ECO:0000313" key="2">
    <source>
        <dbReference type="Proteomes" id="UP001159363"/>
    </source>
</evidence>
<evidence type="ECO:0000313" key="1">
    <source>
        <dbReference type="EMBL" id="KAJ8890455.1"/>
    </source>
</evidence>
<dbReference type="Proteomes" id="UP001159363">
    <property type="component" value="Chromosome 3"/>
</dbReference>
<gene>
    <name evidence="1" type="ORF">PR048_009964</name>
</gene>
<proteinExistence type="predicted"/>
<organism evidence="1 2">
    <name type="scientific">Dryococelus australis</name>
    <dbReference type="NCBI Taxonomy" id="614101"/>
    <lineage>
        <taxon>Eukaryota</taxon>
        <taxon>Metazoa</taxon>
        <taxon>Ecdysozoa</taxon>
        <taxon>Arthropoda</taxon>
        <taxon>Hexapoda</taxon>
        <taxon>Insecta</taxon>
        <taxon>Pterygota</taxon>
        <taxon>Neoptera</taxon>
        <taxon>Polyneoptera</taxon>
        <taxon>Phasmatodea</taxon>
        <taxon>Verophasmatodea</taxon>
        <taxon>Anareolatae</taxon>
        <taxon>Phasmatidae</taxon>
        <taxon>Eurycanthinae</taxon>
        <taxon>Dryococelus</taxon>
    </lineage>
</organism>
<dbReference type="EMBL" id="JARBHB010000003">
    <property type="protein sequence ID" value="KAJ8890455.1"/>
    <property type="molecule type" value="Genomic_DNA"/>
</dbReference>
<protein>
    <submittedName>
        <fullName evidence="1">Uncharacterized protein</fullName>
    </submittedName>
</protein>
<comment type="caution">
    <text evidence="1">The sequence shown here is derived from an EMBL/GenBank/DDBJ whole genome shotgun (WGS) entry which is preliminary data.</text>
</comment>
<reference evidence="1 2" key="1">
    <citation type="submission" date="2023-02" db="EMBL/GenBank/DDBJ databases">
        <title>LHISI_Scaffold_Assembly.</title>
        <authorList>
            <person name="Stuart O.P."/>
            <person name="Cleave R."/>
            <person name="Magrath M.J.L."/>
            <person name="Mikheyev A.S."/>
        </authorList>
    </citation>
    <scope>NUCLEOTIDE SEQUENCE [LARGE SCALE GENOMIC DNA]</scope>
    <source>
        <strain evidence="1">Daus_M_001</strain>
        <tissue evidence="1">Leg muscle</tissue>
    </source>
</reference>
<sequence>MGSLFAVKHCVTRLESPNGEYTCSKTEWKVYNLAPNNKRGTHLYPPHAIDATVRDKTREHIKYFPTEVGHYVMDASSKLLSPKLYRLFQYTYPDSSANATLYRKIFKTEFNMRFDTSKSDPYKLGD</sequence>